<dbReference type="PANTHER" id="PTHR13720:SF33">
    <property type="entry name" value="HELP DOMAIN-CONTAINING PROTEIN"/>
    <property type="match status" value="1"/>
</dbReference>
<feature type="region of interest" description="Disordered" evidence="5">
    <location>
        <begin position="253"/>
        <end position="436"/>
    </location>
</feature>
<feature type="compositionally biased region" description="Basic and acidic residues" evidence="5">
    <location>
        <begin position="573"/>
        <end position="598"/>
    </location>
</feature>
<feature type="compositionally biased region" description="Basic and acidic residues" evidence="5">
    <location>
        <begin position="537"/>
        <end position="550"/>
    </location>
</feature>
<keyword evidence="10" id="KW-1185">Reference proteome</keyword>
<dbReference type="SUPFAM" id="SSF50978">
    <property type="entry name" value="WD40 repeat-like"/>
    <property type="match status" value="1"/>
</dbReference>
<dbReference type="InterPro" id="IPR015943">
    <property type="entry name" value="WD40/YVTN_repeat-like_dom_sf"/>
</dbReference>
<reference evidence="7" key="1">
    <citation type="submission" date="2022-10" db="EMBL/GenBank/DDBJ databases">
        <authorList>
            <person name="Chen Y."/>
            <person name="Dougan E. K."/>
            <person name="Chan C."/>
            <person name="Rhodes N."/>
            <person name="Thang M."/>
        </authorList>
    </citation>
    <scope>NUCLEOTIDE SEQUENCE</scope>
</reference>
<dbReference type="GO" id="GO:0008017">
    <property type="term" value="F:microtubule binding"/>
    <property type="evidence" value="ECO:0007669"/>
    <property type="project" value="TreeGrafter"/>
</dbReference>
<dbReference type="Pfam" id="PF23414">
    <property type="entry name" value="Beta-prop_EML_2"/>
    <property type="match status" value="1"/>
</dbReference>
<evidence type="ECO:0000256" key="3">
    <source>
        <dbReference type="PROSITE-ProRule" id="PRU00221"/>
    </source>
</evidence>
<dbReference type="Proteomes" id="UP001152797">
    <property type="component" value="Unassembled WGS sequence"/>
</dbReference>
<dbReference type="InterPro" id="IPR055442">
    <property type="entry name" value="Beta-prop_EML-like_2nd"/>
</dbReference>
<keyword evidence="1 3" id="KW-0853">WD repeat</keyword>
<comment type="caution">
    <text evidence="7">The sequence shown here is derived from an EMBL/GenBank/DDBJ whole genome shotgun (WGS) entry which is preliminary data.</text>
</comment>
<evidence type="ECO:0000259" key="6">
    <source>
        <dbReference type="PROSITE" id="PS50103"/>
    </source>
</evidence>
<keyword evidence="4" id="KW-0862">Zinc</keyword>
<evidence type="ECO:0000256" key="1">
    <source>
        <dbReference type="ARBA" id="ARBA00022574"/>
    </source>
</evidence>
<feature type="compositionally biased region" description="Basic and acidic residues" evidence="5">
    <location>
        <begin position="833"/>
        <end position="861"/>
    </location>
</feature>
<gene>
    <name evidence="7" type="ORF">C1SCF055_LOCUS38097</name>
</gene>
<dbReference type="InterPro" id="IPR000571">
    <property type="entry name" value="Znf_CCCH"/>
</dbReference>
<feature type="region of interest" description="Disordered" evidence="5">
    <location>
        <begin position="826"/>
        <end position="862"/>
    </location>
</feature>
<dbReference type="PROSITE" id="PS50082">
    <property type="entry name" value="WD_REPEATS_2"/>
    <property type="match status" value="1"/>
</dbReference>
<evidence type="ECO:0000313" key="9">
    <source>
        <dbReference type="EMBL" id="CAL4800409.1"/>
    </source>
</evidence>
<protein>
    <submittedName>
        <fullName evidence="9">Copia protein</fullName>
    </submittedName>
</protein>
<name>A0A9P1DPE8_9DINO</name>
<dbReference type="EMBL" id="CAMXCT020005705">
    <property type="protein sequence ID" value="CAL1166472.1"/>
    <property type="molecule type" value="Genomic_DNA"/>
</dbReference>
<evidence type="ECO:0000313" key="10">
    <source>
        <dbReference type="Proteomes" id="UP001152797"/>
    </source>
</evidence>
<evidence type="ECO:0000256" key="4">
    <source>
        <dbReference type="PROSITE-ProRule" id="PRU00723"/>
    </source>
</evidence>
<feature type="region of interest" description="Disordered" evidence="5">
    <location>
        <begin position="987"/>
        <end position="1008"/>
    </location>
</feature>
<feature type="compositionally biased region" description="Basic and acidic residues" evidence="5">
    <location>
        <begin position="997"/>
        <end position="1008"/>
    </location>
</feature>
<proteinExistence type="predicted"/>
<feature type="repeat" description="WD" evidence="3">
    <location>
        <begin position="26"/>
        <end position="67"/>
    </location>
</feature>
<dbReference type="SMART" id="SM00320">
    <property type="entry name" value="WD40"/>
    <property type="match status" value="2"/>
</dbReference>
<dbReference type="GO" id="GO:0008270">
    <property type="term" value="F:zinc ion binding"/>
    <property type="evidence" value="ECO:0007669"/>
    <property type="project" value="UniProtKB-KW"/>
</dbReference>
<keyword evidence="2" id="KW-0677">Repeat</keyword>
<evidence type="ECO:0000313" key="7">
    <source>
        <dbReference type="EMBL" id="CAI4013097.1"/>
    </source>
</evidence>
<feature type="region of interest" description="Disordered" evidence="5">
    <location>
        <begin position="537"/>
        <end position="644"/>
    </location>
</feature>
<feature type="compositionally biased region" description="Basic and acidic residues" evidence="5">
    <location>
        <begin position="289"/>
        <end position="325"/>
    </location>
</feature>
<dbReference type="EMBL" id="CAMXCT010005705">
    <property type="protein sequence ID" value="CAI4013097.1"/>
    <property type="molecule type" value="Genomic_DNA"/>
</dbReference>
<reference evidence="8" key="2">
    <citation type="submission" date="2024-04" db="EMBL/GenBank/DDBJ databases">
        <authorList>
            <person name="Chen Y."/>
            <person name="Shah S."/>
            <person name="Dougan E. K."/>
            <person name="Thang M."/>
            <person name="Chan C."/>
        </authorList>
    </citation>
    <scope>NUCLEOTIDE SEQUENCE [LARGE SCALE GENOMIC DNA]</scope>
</reference>
<dbReference type="InterPro" id="IPR050630">
    <property type="entry name" value="WD_repeat_EMAP"/>
</dbReference>
<dbReference type="EMBL" id="CAMXCT030005705">
    <property type="protein sequence ID" value="CAL4800409.1"/>
    <property type="molecule type" value="Genomic_DNA"/>
</dbReference>
<dbReference type="InterPro" id="IPR036322">
    <property type="entry name" value="WD40_repeat_dom_sf"/>
</dbReference>
<evidence type="ECO:0000256" key="5">
    <source>
        <dbReference type="SAM" id="MobiDB-lite"/>
    </source>
</evidence>
<feature type="compositionally biased region" description="Polar residues" evidence="5">
    <location>
        <begin position="400"/>
        <end position="433"/>
    </location>
</feature>
<feature type="zinc finger region" description="C3H1-type" evidence="4">
    <location>
        <begin position="859"/>
        <end position="887"/>
    </location>
</feature>
<dbReference type="AlphaFoldDB" id="A0A9P1DPE8"/>
<feature type="region of interest" description="Disordered" evidence="5">
    <location>
        <begin position="904"/>
        <end position="969"/>
    </location>
</feature>
<dbReference type="OrthoDB" id="287590at2759"/>
<feature type="compositionally biased region" description="Basic and acidic residues" evidence="5">
    <location>
        <begin position="934"/>
        <end position="965"/>
    </location>
</feature>
<dbReference type="Gene3D" id="2.130.10.10">
    <property type="entry name" value="YVTN repeat-like/Quinoprotein amine dehydrogenase"/>
    <property type="match status" value="1"/>
</dbReference>
<feature type="region of interest" description="Disordered" evidence="5">
    <location>
        <begin position="190"/>
        <end position="220"/>
    </location>
</feature>
<feature type="non-terminal residue" evidence="7">
    <location>
        <position position="1199"/>
    </location>
</feature>
<dbReference type="InterPro" id="IPR001680">
    <property type="entry name" value="WD40_rpt"/>
</dbReference>
<feature type="domain" description="C3H1-type" evidence="6">
    <location>
        <begin position="859"/>
        <end position="887"/>
    </location>
</feature>
<dbReference type="PANTHER" id="PTHR13720">
    <property type="entry name" value="WD-40 REPEAT PROTEIN"/>
    <property type="match status" value="1"/>
</dbReference>
<keyword evidence="4" id="KW-0863">Zinc-finger</keyword>
<evidence type="ECO:0000256" key="2">
    <source>
        <dbReference type="ARBA" id="ARBA00022737"/>
    </source>
</evidence>
<keyword evidence="4" id="KW-0479">Metal-binding</keyword>
<evidence type="ECO:0000313" key="8">
    <source>
        <dbReference type="EMBL" id="CAL1166472.1"/>
    </source>
</evidence>
<sequence>MLAVGSWDQTVYIFSSSSSKSPLRLLKGNTSSVTHMQRSAEGTYLMTNSKDGQVLYFNVLSGERVTQETVKNCSWKDWSCPMAWHTMGMWAAQRHFGISGIKCCRAFHAVTGEALLAAGDVSHQITLFHFPSLSGKQGFHRYDGHGGFVSCMATLPGADPTTAAALLTLGADDGALLQWRLVSRAVSARAWHDEERQPQQAMRLREGTKAAAPRRRPPWDFEDAEEEALKGRGAARGPWVQHGGTDLPYAEQLEEPLSRQRRRQSGTSGGELRLMDRRRKATLGELEEGERQMKQAQKRMEKEAEERGEKALEDQTEVERDETRGSEVVLASQAVVAKESSKGTPKAEVQQSPADSAVKRPQLLPPSTPPPVPPESFASPAKVTPLTKVTPEFEQVANGPETTKAANSVSGNRTGESERGSASNRSPPRNTEASPDVAPLFTQEQLNQIRQIQDQAPWLYAPSQSMFTHANTFTTPARPLFLTQEELNRGGAVMSQRDPQLEYYQERFMHDQVEKEEIRKTLRMLVEENRQLKNRLEGLETRSREEEDQKFSTPEEEWKSSQRMKQVASDLEEAAKKKEAAETPKETHKPQARTKEAAEPPEEAADPPKQAEDTPRGEANEAGQQHSEKPKGREGTSSREESFTEKTMQFMMTMMETMKEMQGKVNDGKEETGMIRGVEVVRSGVQDLPALPPWTPNLGPLQLGDWMLLVQPVIADLSLSSEEWWSKMTNQSESWYQHHLSLGPLDRLQHLPDPPKMLQEERWQRLERRVSTMILQALPEAVREELVSARSSLLVDTAPSEVNIGQLATHILSEVDQLAHIDKKGAQAGQKGDQAKIKTMEVDEGDKGKGKGKEAQEEAKGKARCKFYLSEAGCRRGKECSWPHEGSDGKRRCYICGSTEHLAPSCTRPRVPNDGSPRKQKSAKAEGEEPSPQLKEESPSKRSPAEQSIRDRKGSPAEQSMRDRNGSPAEQSMRDLLEEANKMLKSLTTTSSASSEASKEEDTKEEIMQRLQQQLNAIKLKKFQLKRMSRGWKMGLIDSGATHPLRPPRPNEDVGSYRKVTVSLADGTEAKLPMTSSGVMIGLDDDVEPIVPMGLLTGKLGCEITWRGTEVQLSHPKKGNIKVHHINGCPQISRRDALDLIQELEEKGAEIGSTAADFQEEWRWMLKLIDQHPIFSGLPQWLKQELPVEPGEWSDLPTN</sequence>
<feature type="compositionally biased region" description="Pro residues" evidence="5">
    <location>
        <begin position="363"/>
        <end position="374"/>
    </location>
</feature>
<feature type="compositionally biased region" description="Basic and acidic residues" evidence="5">
    <location>
        <begin position="626"/>
        <end position="644"/>
    </location>
</feature>
<feature type="compositionally biased region" description="Basic and acidic residues" evidence="5">
    <location>
        <begin position="190"/>
        <end position="208"/>
    </location>
</feature>
<accession>A0A9P1DPE8</accession>
<organism evidence="7">
    <name type="scientific">Cladocopium goreaui</name>
    <dbReference type="NCBI Taxonomy" id="2562237"/>
    <lineage>
        <taxon>Eukaryota</taxon>
        <taxon>Sar</taxon>
        <taxon>Alveolata</taxon>
        <taxon>Dinophyceae</taxon>
        <taxon>Suessiales</taxon>
        <taxon>Symbiodiniaceae</taxon>
        <taxon>Cladocopium</taxon>
    </lineage>
</organism>
<dbReference type="PROSITE" id="PS50103">
    <property type="entry name" value="ZF_C3H1"/>
    <property type="match status" value="1"/>
</dbReference>
<feature type="compositionally biased region" description="Basic and acidic residues" evidence="5">
    <location>
        <begin position="609"/>
        <end position="619"/>
    </location>
</feature>